<keyword evidence="2" id="KW-1185">Reference proteome</keyword>
<dbReference type="Gene3D" id="3.80.10.10">
    <property type="entry name" value="Ribonuclease Inhibitor"/>
    <property type="match status" value="1"/>
</dbReference>
<accession>A0AAD5Q3Y2</accession>
<organism evidence="1 2">
    <name type="scientific">Pythium insidiosum</name>
    <name type="common">Pythiosis disease agent</name>
    <dbReference type="NCBI Taxonomy" id="114742"/>
    <lineage>
        <taxon>Eukaryota</taxon>
        <taxon>Sar</taxon>
        <taxon>Stramenopiles</taxon>
        <taxon>Oomycota</taxon>
        <taxon>Peronosporomycetes</taxon>
        <taxon>Pythiales</taxon>
        <taxon>Pythiaceae</taxon>
        <taxon>Pythium</taxon>
    </lineage>
</organism>
<sequence>MSRRMTRDGDSSPGSCAAISISSADVGELLHIVALLRRVDIEPRALLSALDYGGDGCPLSGWCSFCDGGDRRLQLGVVTRDPLELETALFEYDASTAEQDVFVSLIQEAAGELMAGQRRHLDVAGDQLPPLELVVDGALWPNTPRSVQQLRDLLTRYTAAVAHGELPLLRISCIDASSRMEEMKALIARFGIPMADKNRRHWTWVLEAAADDQGEEDGAPWTAGSTLLATSKLIKLQALVRTKHVDCSHRLHAVLRCHPTALRDLRVHYDLLQHSHGATRMEIVHGIADALFSRRSRLRLDRLRINAPITQDDLCAILVRLKAEPELTPEQSRRRPQLQELVCKWWRWQQGHGAQRCRGQTLAELLRLMGGVSSLRLEDQSVPVAELPALTECRSLHARISFDGWEALNHQDGKPSHPRLSSRLERLSLETDNEDQALVNPALHALLRRVGRPLQALALANDHVSPLFDSETVETLAQLCPNLQELDVGAVSDSFIAQLVDSSCAWRLEQLALRVGQPLPSFAPLLTALSDPTHRLAATVRSLRLGFVSLEGLDVDQLVASIQDVLASNTRLLNVSVCLNPEVDDMRVALDPSSGYAVVAAPMRFRLAMLSALCRYGLPRGILETILEMSTRAQRRLRVEGGVR</sequence>
<comment type="caution">
    <text evidence="1">The sequence shown here is derived from an EMBL/GenBank/DDBJ whole genome shotgun (WGS) entry which is preliminary data.</text>
</comment>
<reference evidence="1" key="1">
    <citation type="submission" date="2021-12" db="EMBL/GenBank/DDBJ databases">
        <title>Prjna785345.</title>
        <authorList>
            <person name="Rujirawat T."/>
            <person name="Krajaejun T."/>
        </authorList>
    </citation>
    <scope>NUCLEOTIDE SEQUENCE</scope>
    <source>
        <strain evidence="1">Pi057C3</strain>
    </source>
</reference>
<dbReference type="Proteomes" id="UP001209570">
    <property type="component" value="Unassembled WGS sequence"/>
</dbReference>
<dbReference type="InterPro" id="IPR032675">
    <property type="entry name" value="LRR_dom_sf"/>
</dbReference>
<gene>
    <name evidence="1" type="ORF">P43SY_007826</name>
</gene>
<evidence type="ECO:0000313" key="2">
    <source>
        <dbReference type="Proteomes" id="UP001209570"/>
    </source>
</evidence>
<name>A0AAD5Q3Y2_PYTIN</name>
<proteinExistence type="predicted"/>
<dbReference type="EMBL" id="JAKCXM010000325">
    <property type="protein sequence ID" value="KAJ0395791.1"/>
    <property type="molecule type" value="Genomic_DNA"/>
</dbReference>
<protein>
    <submittedName>
        <fullName evidence="1">Uncharacterized protein</fullName>
    </submittedName>
</protein>
<dbReference type="AlphaFoldDB" id="A0AAD5Q3Y2"/>
<evidence type="ECO:0000313" key="1">
    <source>
        <dbReference type="EMBL" id="KAJ0395791.1"/>
    </source>
</evidence>